<evidence type="ECO:0000313" key="2">
    <source>
        <dbReference type="Proteomes" id="UP001607302"/>
    </source>
</evidence>
<dbReference type="Proteomes" id="UP001607302">
    <property type="component" value="Unassembled WGS sequence"/>
</dbReference>
<keyword evidence="2" id="KW-1185">Reference proteome</keyword>
<evidence type="ECO:0000313" key="1">
    <source>
        <dbReference type="EMBL" id="KAL2714278.1"/>
    </source>
</evidence>
<sequence length="66" mass="7264">VLSDGNTPLSLTKTFSDIVILDDFDAVRRELASCKPGAIVIHAAIVPNINNKAYIMRVLVLLRQED</sequence>
<reference evidence="1 2" key="1">
    <citation type="journal article" date="2024" name="Ann. Entomol. Soc. Am.">
        <title>Genomic analyses of the southern and eastern yellowjacket wasps (Hymenoptera: Vespidae) reveal evolutionary signatures of social life.</title>
        <authorList>
            <person name="Catto M.A."/>
            <person name="Caine P.B."/>
            <person name="Orr S.E."/>
            <person name="Hunt B.G."/>
            <person name="Goodisman M.A.D."/>
        </authorList>
    </citation>
    <scope>NUCLEOTIDE SEQUENCE [LARGE SCALE GENOMIC DNA]</scope>
    <source>
        <strain evidence="1">233</strain>
        <tissue evidence="1">Head and thorax</tissue>
    </source>
</reference>
<name>A0ABD2A102_VESSQ</name>
<accession>A0ABD2A102</accession>
<dbReference type="EMBL" id="JAUDFV010000157">
    <property type="protein sequence ID" value="KAL2714278.1"/>
    <property type="molecule type" value="Genomic_DNA"/>
</dbReference>
<proteinExistence type="predicted"/>
<protein>
    <submittedName>
        <fullName evidence="1">Uncharacterized protein</fullName>
    </submittedName>
</protein>
<organism evidence="1 2">
    <name type="scientific">Vespula squamosa</name>
    <name type="common">Southern yellow jacket</name>
    <name type="synonym">Wasp</name>
    <dbReference type="NCBI Taxonomy" id="30214"/>
    <lineage>
        <taxon>Eukaryota</taxon>
        <taxon>Metazoa</taxon>
        <taxon>Ecdysozoa</taxon>
        <taxon>Arthropoda</taxon>
        <taxon>Hexapoda</taxon>
        <taxon>Insecta</taxon>
        <taxon>Pterygota</taxon>
        <taxon>Neoptera</taxon>
        <taxon>Endopterygota</taxon>
        <taxon>Hymenoptera</taxon>
        <taxon>Apocrita</taxon>
        <taxon>Aculeata</taxon>
        <taxon>Vespoidea</taxon>
        <taxon>Vespidae</taxon>
        <taxon>Vespinae</taxon>
        <taxon>Vespula</taxon>
    </lineage>
</organism>
<dbReference type="AlphaFoldDB" id="A0ABD2A102"/>
<gene>
    <name evidence="1" type="ORF">V1478_016835</name>
</gene>
<feature type="non-terminal residue" evidence="1">
    <location>
        <position position="1"/>
    </location>
</feature>
<comment type="caution">
    <text evidence="1">The sequence shown here is derived from an EMBL/GenBank/DDBJ whole genome shotgun (WGS) entry which is preliminary data.</text>
</comment>